<dbReference type="Gene3D" id="2.20.100.10">
    <property type="entry name" value="Thrombospondin type-1 (TSP1) repeat"/>
    <property type="match status" value="1"/>
</dbReference>
<keyword evidence="2" id="KW-0812">Transmembrane</keyword>
<reference evidence="3" key="1">
    <citation type="submission" date="2015-03" db="EMBL/GenBank/DDBJ databases">
        <title>Wuchereria bancrofti Genome Sequencing Papua New Guinea Strain.</title>
        <authorList>
            <person name="Small S.T."/>
            <person name="Serre D."/>
            <person name="Zimmerman P.A."/>
        </authorList>
    </citation>
    <scope>NUCLEOTIDE SEQUENCE [LARGE SCALE GENOMIC DNA]</scope>
    <source>
        <strain evidence="3">pt0022</strain>
    </source>
</reference>
<keyword evidence="2" id="KW-1133">Transmembrane helix</keyword>
<reference evidence="4" key="3">
    <citation type="submission" date="2024-02" db="UniProtKB">
        <authorList>
            <consortium name="WormBaseParasite"/>
        </authorList>
    </citation>
    <scope>IDENTIFICATION</scope>
    <source>
        <strain evidence="4">pt0022</strain>
    </source>
</reference>
<dbReference type="SUPFAM" id="SSF82895">
    <property type="entry name" value="TSP-1 type 1 repeat"/>
    <property type="match status" value="1"/>
</dbReference>
<dbReference type="AlphaFoldDB" id="A0AAF5PYR5"/>
<accession>A0AAF5PYR5</accession>
<protein>
    <submittedName>
        <fullName evidence="4">Thrombospondin type 1 domain-containing protein</fullName>
    </submittedName>
</protein>
<organism evidence="3 4">
    <name type="scientific">Wuchereria bancrofti</name>
    <dbReference type="NCBI Taxonomy" id="6293"/>
    <lineage>
        <taxon>Eukaryota</taxon>
        <taxon>Metazoa</taxon>
        <taxon>Ecdysozoa</taxon>
        <taxon>Nematoda</taxon>
        <taxon>Chromadorea</taxon>
        <taxon>Rhabditida</taxon>
        <taxon>Spirurina</taxon>
        <taxon>Spiruromorpha</taxon>
        <taxon>Filarioidea</taxon>
        <taxon>Onchocercidae</taxon>
        <taxon>Wuchereria</taxon>
    </lineage>
</organism>
<evidence type="ECO:0000313" key="3">
    <source>
        <dbReference type="Proteomes" id="UP000093561"/>
    </source>
</evidence>
<sequence>MIVLLILSYTYNYICDKLRLPFFCMLVIWFAVLSFLLIQANTSQEKETNSIIDKSLTDLSNENWSEWSECSDSCGGCGIQNRTLIFPNDTHIVHVRHCNLKPCMDEEELCCEPFKFINEKCLVPEKIQNETKTDDSEDQKKEAIDVWKSIKEDDQSKFNNSEDQRGEALRAWESIKGDDKSKFDDSQDQREEAILAWKNIKDNEPKYDDSKDEKEEVLRAWKSIKGVELSSNNKFGNTNSEEIDTVFNMTRRTVTSLNDTRNSDLIEGSGEIDNEMDSKTNNTEIPKFGIENWDAPRDSKRKNKSGRKGYDRKNYKRRQRRNRQHLPRRVSKPQDAQKSGKSQKMFDETYEYDYYDYYYYY</sequence>
<dbReference type="Proteomes" id="UP000093561">
    <property type="component" value="Unassembled WGS sequence"/>
</dbReference>
<evidence type="ECO:0000256" key="1">
    <source>
        <dbReference type="SAM" id="MobiDB-lite"/>
    </source>
</evidence>
<dbReference type="InterPro" id="IPR000884">
    <property type="entry name" value="TSP1_rpt"/>
</dbReference>
<evidence type="ECO:0000256" key="2">
    <source>
        <dbReference type="SAM" id="Phobius"/>
    </source>
</evidence>
<evidence type="ECO:0000313" key="4">
    <source>
        <dbReference type="WBParaSite" id="mrna-Wban_07276"/>
    </source>
</evidence>
<feature type="compositionally biased region" description="Basic residues" evidence="1">
    <location>
        <begin position="314"/>
        <end position="331"/>
    </location>
</feature>
<dbReference type="InterPro" id="IPR036383">
    <property type="entry name" value="TSP1_rpt_sf"/>
</dbReference>
<proteinExistence type="predicted"/>
<feature type="region of interest" description="Disordered" evidence="1">
    <location>
        <begin position="259"/>
        <end position="344"/>
    </location>
</feature>
<keyword evidence="2" id="KW-0472">Membrane</keyword>
<dbReference type="SMART" id="SM00209">
    <property type="entry name" value="TSP1"/>
    <property type="match status" value="1"/>
</dbReference>
<dbReference type="WBParaSite" id="mrna-Wban_07276">
    <property type="protein sequence ID" value="mrna-Wban_07276"/>
    <property type="gene ID" value="Wban_07276"/>
</dbReference>
<reference evidence="3" key="2">
    <citation type="journal article" date="2016" name="Mol. Ecol.">
        <title>Population genomics of the filarial nematode parasite Wuchereria bancrofti from mosquitoes.</title>
        <authorList>
            <person name="Small S.T."/>
            <person name="Reimer L.J."/>
            <person name="Tisch D.J."/>
            <person name="King C.L."/>
            <person name="Christensen B.M."/>
            <person name="Siba P.M."/>
            <person name="Kazura J.W."/>
            <person name="Serre D."/>
            <person name="Zimmerman P.A."/>
        </authorList>
    </citation>
    <scope>NUCLEOTIDE SEQUENCE</scope>
    <source>
        <strain evidence="3">pt0022</strain>
    </source>
</reference>
<feature type="transmembrane region" description="Helical" evidence="2">
    <location>
        <begin position="20"/>
        <end position="38"/>
    </location>
</feature>
<dbReference type="PROSITE" id="PS50092">
    <property type="entry name" value="TSP1"/>
    <property type="match status" value="1"/>
</dbReference>
<name>A0AAF5PYR5_WUCBA</name>